<dbReference type="EMBL" id="JAADJZ010000005">
    <property type="protein sequence ID" value="KAF2874895.1"/>
    <property type="molecule type" value="Genomic_DNA"/>
</dbReference>
<accession>A0A7C8MEW7</accession>
<dbReference type="Proteomes" id="UP000481861">
    <property type="component" value="Unassembled WGS sequence"/>
</dbReference>
<sequence>MTSMRPAAATNKRDPVKAVSEMLRDLNDIVRHAVYYCGLDEQSQRSFFCDWVSINNILAAGPPKERNMQLLALLEAGIVVIFETDLEVWLDDERAWYRASSSRFGYLHEDCFDVLVQARVKAFDLDWSPSPFLAARTQNGIFAPFRNASFVPDGIAIERSLNVLEAHGMSMKIMWALGYVVEGAHHYTYVLPCPLSNSRSLRDATTVARRMLEDVILRAVTHPEEIEVLP</sequence>
<dbReference type="AlphaFoldDB" id="A0A7C8MEW7"/>
<proteinExistence type="predicted"/>
<keyword evidence="2" id="KW-1185">Reference proteome</keyword>
<evidence type="ECO:0000313" key="1">
    <source>
        <dbReference type="EMBL" id="KAF2874895.1"/>
    </source>
</evidence>
<reference evidence="1 2" key="1">
    <citation type="submission" date="2020-01" db="EMBL/GenBank/DDBJ databases">
        <authorList>
            <consortium name="DOE Joint Genome Institute"/>
            <person name="Haridas S."/>
            <person name="Albert R."/>
            <person name="Binder M."/>
            <person name="Bloem J."/>
            <person name="Labutti K."/>
            <person name="Salamov A."/>
            <person name="Andreopoulos B."/>
            <person name="Baker S.E."/>
            <person name="Barry K."/>
            <person name="Bills G."/>
            <person name="Bluhm B.H."/>
            <person name="Cannon C."/>
            <person name="Castanera R."/>
            <person name="Culley D.E."/>
            <person name="Daum C."/>
            <person name="Ezra D."/>
            <person name="Gonzalez J.B."/>
            <person name="Henrissat B."/>
            <person name="Kuo A."/>
            <person name="Liang C."/>
            <person name="Lipzen A."/>
            <person name="Lutzoni F."/>
            <person name="Magnuson J."/>
            <person name="Mondo S."/>
            <person name="Nolan M."/>
            <person name="Ohm R."/>
            <person name="Pangilinan J."/>
            <person name="Park H.-J.H."/>
            <person name="Ramirez L."/>
            <person name="Alfaro M."/>
            <person name="Sun H."/>
            <person name="Tritt A."/>
            <person name="Yoshinaga Y."/>
            <person name="Zwiers L.-H.L."/>
            <person name="Turgeon B.G."/>
            <person name="Goodwin S.B."/>
            <person name="Spatafora J.W."/>
            <person name="Crous P.W."/>
            <person name="Grigoriev I.V."/>
        </authorList>
    </citation>
    <scope>NUCLEOTIDE SEQUENCE [LARGE SCALE GENOMIC DNA]</scope>
    <source>
        <strain evidence="1 2">CBS 611.86</strain>
    </source>
</reference>
<name>A0A7C8MEW7_9PLEO</name>
<gene>
    <name evidence="1" type="ORF">BDV95DRAFT_301969</name>
</gene>
<dbReference type="OrthoDB" id="5185064at2759"/>
<protein>
    <submittedName>
        <fullName evidence="1">Uncharacterized protein</fullName>
    </submittedName>
</protein>
<comment type="caution">
    <text evidence="1">The sequence shown here is derived from an EMBL/GenBank/DDBJ whole genome shotgun (WGS) entry which is preliminary data.</text>
</comment>
<evidence type="ECO:0000313" key="2">
    <source>
        <dbReference type="Proteomes" id="UP000481861"/>
    </source>
</evidence>
<organism evidence="1 2">
    <name type="scientific">Massariosphaeria phaeospora</name>
    <dbReference type="NCBI Taxonomy" id="100035"/>
    <lineage>
        <taxon>Eukaryota</taxon>
        <taxon>Fungi</taxon>
        <taxon>Dikarya</taxon>
        <taxon>Ascomycota</taxon>
        <taxon>Pezizomycotina</taxon>
        <taxon>Dothideomycetes</taxon>
        <taxon>Pleosporomycetidae</taxon>
        <taxon>Pleosporales</taxon>
        <taxon>Pleosporales incertae sedis</taxon>
        <taxon>Massariosphaeria</taxon>
    </lineage>
</organism>